<dbReference type="AlphaFoldDB" id="A0A7N2MXA7"/>
<dbReference type="CDD" id="cd06222">
    <property type="entry name" value="RNase_H_like"/>
    <property type="match status" value="1"/>
</dbReference>
<evidence type="ECO:0000259" key="1">
    <source>
        <dbReference type="Pfam" id="PF13456"/>
    </source>
</evidence>
<dbReference type="InParanoid" id="A0A7N2MXA7"/>
<dbReference type="EnsemblPlants" id="QL11p021917:mrna">
    <property type="protein sequence ID" value="QL11p021917:mrna"/>
    <property type="gene ID" value="QL11p021917"/>
</dbReference>
<evidence type="ECO:0000313" key="2">
    <source>
        <dbReference type="EnsemblPlants" id="QL11p021917:mrna"/>
    </source>
</evidence>
<evidence type="ECO:0000313" key="3">
    <source>
        <dbReference type="Proteomes" id="UP000594261"/>
    </source>
</evidence>
<dbReference type="EMBL" id="LRBV02000011">
    <property type="status" value="NOT_ANNOTATED_CDS"/>
    <property type="molecule type" value="Genomic_DNA"/>
</dbReference>
<reference evidence="2" key="2">
    <citation type="submission" date="2021-01" db="UniProtKB">
        <authorList>
            <consortium name="EnsemblPlants"/>
        </authorList>
    </citation>
    <scope>IDENTIFICATION</scope>
</reference>
<feature type="domain" description="RNase H type-1" evidence="1">
    <location>
        <begin position="46"/>
        <end position="132"/>
    </location>
</feature>
<dbReference type="InterPro" id="IPR044730">
    <property type="entry name" value="RNase_H-like_dom_plant"/>
</dbReference>
<dbReference type="InterPro" id="IPR002156">
    <property type="entry name" value="RNaseH_domain"/>
</dbReference>
<dbReference type="Proteomes" id="UP000594261">
    <property type="component" value="Chromosome 11"/>
</dbReference>
<dbReference type="SUPFAM" id="SSF53098">
    <property type="entry name" value="Ribonuclease H-like"/>
    <property type="match status" value="1"/>
</dbReference>
<dbReference type="Pfam" id="PF13456">
    <property type="entry name" value="RVT_3"/>
    <property type="match status" value="1"/>
</dbReference>
<dbReference type="PANTHER" id="PTHR47723:SF19">
    <property type="entry name" value="POLYNUCLEOTIDYL TRANSFERASE, RIBONUCLEASE H-LIKE SUPERFAMILY PROTEIN"/>
    <property type="match status" value="1"/>
</dbReference>
<organism evidence="2 3">
    <name type="scientific">Quercus lobata</name>
    <name type="common">Valley oak</name>
    <dbReference type="NCBI Taxonomy" id="97700"/>
    <lineage>
        <taxon>Eukaryota</taxon>
        <taxon>Viridiplantae</taxon>
        <taxon>Streptophyta</taxon>
        <taxon>Embryophyta</taxon>
        <taxon>Tracheophyta</taxon>
        <taxon>Spermatophyta</taxon>
        <taxon>Magnoliopsida</taxon>
        <taxon>eudicotyledons</taxon>
        <taxon>Gunneridae</taxon>
        <taxon>Pentapetalae</taxon>
        <taxon>rosids</taxon>
        <taxon>fabids</taxon>
        <taxon>Fagales</taxon>
        <taxon>Fagaceae</taxon>
        <taxon>Quercus</taxon>
    </lineage>
</organism>
<dbReference type="Gramene" id="QL11p021917:mrna">
    <property type="protein sequence ID" value="QL11p021917:mrna"/>
    <property type="gene ID" value="QL11p021917"/>
</dbReference>
<name>A0A7N2MXA7_QUELO</name>
<dbReference type="InterPro" id="IPR012337">
    <property type="entry name" value="RNaseH-like_sf"/>
</dbReference>
<dbReference type="InterPro" id="IPR053151">
    <property type="entry name" value="RNase_H-like"/>
</dbReference>
<dbReference type="GO" id="GO:0003676">
    <property type="term" value="F:nucleic acid binding"/>
    <property type="evidence" value="ECO:0007669"/>
    <property type="project" value="InterPro"/>
</dbReference>
<dbReference type="InterPro" id="IPR036397">
    <property type="entry name" value="RNaseH_sf"/>
</dbReference>
<protein>
    <recommendedName>
        <fullName evidence="1">RNase H type-1 domain-containing protein</fullName>
    </recommendedName>
</protein>
<proteinExistence type="predicted"/>
<reference evidence="2 3" key="1">
    <citation type="journal article" date="2016" name="G3 (Bethesda)">
        <title>First Draft Assembly and Annotation of the Genome of a California Endemic Oak Quercus lobata Nee (Fagaceae).</title>
        <authorList>
            <person name="Sork V.L."/>
            <person name="Fitz-Gibbon S.T."/>
            <person name="Puiu D."/>
            <person name="Crepeau M."/>
            <person name="Gugger P.F."/>
            <person name="Sherman R."/>
            <person name="Stevens K."/>
            <person name="Langley C.H."/>
            <person name="Pellegrini M."/>
            <person name="Salzberg S.L."/>
        </authorList>
    </citation>
    <scope>NUCLEOTIDE SEQUENCE [LARGE SCALE GENOMIC DNA]</scope>
    <source>
        <strain evidence="2 3">cv. SW786</strain>
    </source>
</reference>
<dbReference type="GO" id="GO:0004523">
    <property type="term" value="F:RNA-DNA hybrid ribonuclease activity"/>
    <property type="evidence" value="ECO:0007669"/>
    <property type="project" value="InterPro"/>
</dbReference>
<accession>A0A7N2MXA7</accession>
<sequence>MYFYNITIDGLNIAATVRSQKQKHNPVDTVLGAKSLTEIYWIRGYARTSVAAKLWALRDGINLCLSLTLPAVEIELDAKLVVDLLSKSEESSNAIDYIILADCKEGLSRISLVKIQHCYRKANKCADTLARRVVLLSQDFVAQLRCYWCFV</sequence>
<dbReference type="PANTHER" id="PTHR47723">
    <property type="entry name" value="OS05G0353850 PROTEIN"/>
    <property type="match status" value="1"/>
</dbReference>
<dbReference type="Gene3D" id="3.30.420.10">
    <property type="entry name" value="Ribonuclease H-like superfamily/Ribonuclease H"/>
    <property type="match status" value="1"/>
</dbReference>
<keyword evidence="3" id="KW-1185">Reference proteome</keyword>